<sequence>MELRLVKQEEGKFLDIIDLKNKLNSLENKLERLANPETQITHENEEIKITTKQIEQLVKITDIDTLKAKLKELTNPLEQNKSILSDNEKQNLINEIAKTKKQITNIEKITKKWVDDIFENHQETINLAKNNTWSQIRKTFPSYKEGLKTTLILAIDGLFLGFLLVILCTLMKNAQSNNPYILKISKGINWIFDILFFILKTMPTAAQAMLVYYGIGKLCNKGVITSLNAGLLVLILNSLANINVILMQNIKFLDKGQIEAALSLGMSQRQVFSLLFFPKL</sequence>
<dbReference type="Gene3D" id="1.10.3720.10">
    <property type="entry name" value="MetI-like"/>
    <property type="match status" value="1"/>
</dbReference>
<dbReference type="InterPro" id="IPR043429">
    <property type="entry name" value="ArtM/GltK/GlnP/TcyL/YhdX-like"/>
</dbReference>
<evidence type="ECO:0000259" key="8">
    <source>
        <dbReference type="PROSITE" id="PS50928"/>
    </source>
</evidence>
<evidence type="ECO:0000256" key="7">
    <source>
        <dbReference type="RuleBase" id="RU363032"/>
    </source>
</evidence>
<evidence type="ECO:0000313" key="10">
    <source>
        <dbReference type="Proteomes" id="UP000028900"/>
    </source>
</evidence>
<evidence type="ECO:0000256" key="1">
    <source>
        <dbReference type="ARBA" id="ARBA00004141"/>
    </source>
</evidence>
<feature type="transmembrane region" description="Helical" evidence="7">
    <location>
        <begin position="190"/>
        <end position="215"/>
    </location>
</feature>
<dbReference type="PROSITE" id="PS50928">
    <property type="entry name" value="ABC_TM1"/>
    <property type="match status" value="1"/>
</dbReference>
<evidence type="ECO:0000256" key="4">
    <source>
        <dbReference type="ARBA" id="ARBA00022970"/>
    </source>
</evidence>
<evidence type="ECO:0000256" key="6">
    <source>
        <dbReference type="ARBA" id="ARBA00023136"/>
    </source>
</evidence>
<keyword evidence="6 7" id="KW-0472">Membrane</keyword>
<dbReference type="PANTHER" id="PTHR30614">
    <property type="entry name" value="MEMBRANE COMPONENT OF AMINO ACID ABC TRANSPORTER"/>
    <property type="match status" value="1"/>
</dbReference>
<organism evidence="9 10">
    <name type="scientific">'Chrysanthemum coronarium' phytoplasma</name>
    <dbReference type="NCBI Taxonomy" id="1520703"/>
    <lineage>
        <taxon>Bacteria</taxon>
        <taxon>Bacillati</taxon>
        <taxon>Mycoplasmatota</taxon>
        <taxon>Mollicutes</taxon>
        <taxon>Acholeplasmatales</taxon>
        <taxon>Acholeplasmataceae</taxon>
        <taxon>Candidatus Phytoplasma</taxon>
        <taxon>16SrI (Aster yellows group)</taxon>
    </lineage>
</organism>
<protein>
    <submittedName>
        <fullName evidence="9">ABC-type amino acid transport system, permease</fullName>
    </submittedName>
</protein>
<dbReference type="Pfam" id="PF00528">
    <property type="entry name" value="BPD_transp_1"/>
    <property type="match status" value="1"/>
</dbReference>
<dbReference type="EMBL" id="BBIY01000060">
    <property type="protein sequence ID" value="GAK74180.1"/>
    <property type="molecule type" value="Genomic_DNA"/>
</dbReference>
<gene>
    <name evidence="9" type="primary">artM</name>
    <name evidence="9" type="ORF">OYV_06690</name>
</gene>
<dbReference type="PANTHER" id="PTHR30614:SF20">
    <property type="entry name" value="GLUTAMINE TRANSPORT SYSTEM PERMEASE PROTEIN GLNP"/>
    <property type="match status" value="1"/>
</dbReference>
<keyword evidence="10" id="KW-1185">Reference proteome</keyword>
<comment type="similarity">
    <text evidence="2">Belongs to the binding-protein-dependent transport system permease family. HisMQ subfamily.</text>
</comment>
<dbReference type="CDD" id="cd06261">
    <property type="entry name" value="TM_PBP2"/>
    <property type="match status" value="1"/>
</dbReference>
<evidence type="ECO:0000256" key="5">
    <source>
        <dbReference type="ARBA" id="ARBA00022989"/>
    </source>
</evidence>
<dbReference type="InterPro" id="IPR000515">
    <property type="entry name" value="MetI-like"/>
</dbReference>
<evidence type="ECO:0000256" key="2">
    <source>
        <dbReference type="ARBA" id="ARBA00010072"/>
    </source>
</evidence>
<proteinExistence type="inferred from homology"/>
<feature type="transmembrane region" description="Helical" evidence="7">
    <location>
        <begin position="227"/>
        <end position="246"/>
    </location>
</feature>
<name>A0ABQ0J3K6_9MOLU</name>
<reference evidence="9 10" key="2">
    <citation type="journal article" date="2014" name="Genome Announc.">
        <title>Draft Genome Sequence of 'Candidatus Phytoplasma asteris' Strain OY-V, an Unculturable Plant-Pathogenic Bacterium.</title>
        <authorList>
            <person name="Kakizawa S."/>
            <person name="Makino A."/>
            <person name="Ishii Y."/>
            <person name="Tamaki H."/>
            <person name="Kamagata Y."/>
        </authorList>
    </citation>
    <scope>NUCLEOTIDE SEQUENCE [LARGE SCALE GENOMIC DNA]</scope>
    <source>
        <strain evidence="9 10">OY-V</strain>
    </source>
</reference>
<dbReference type="SUPFAM" id="SSF161098">
    <property type="entry name" value="MetI-like"/>
    <property type="match status" value="1"/>
</dbReference>
<feature type="domain" description="ABC transmembrane type-1" evidence="8">
    <location>
        <begin position="147"/>
        <end position="280"/>
    </location>
</feature>
<dbReference type="Proteomes" id="UP000028900">
    <property type="component" value="Unassembled WGS sequence"/>
</dbReference>
<dbReference type="InterPro" id="IPR035906">
    <property type="entry name" value="MetI-like_sf"/>
</dbReference>
<reference evidence="10" key="1">
    <citation type="journal article" date="2014" name="Genome Announc.">
        <title>Draft Genome Sequence of ''Candidatus Phytoplasma asteris'' Strain OY-V, an Unculturable Plant-Pathogenic Bacterium.</title>
        <authorList>
            <person name="Kakizawa S."/>
            <person name="Makino A."/>
            <person name="Ishii Y."/>
            <person name="Tamaki H."/>
            <person name="Kamagata Y."/>
        </authorList>
    </citation>
    <scope>NUCLEOTIDE SEQUENCE [LARGE SCALE GENOMIC DNA]</scope>
    <source>
        <strain evidence="10">OY-V</strain>
    </source>
</reference>
<feature type="transmembrane region" description="Helical" evidence="7">
    <location>
        <begin position="151"/>
        <end position="170"/>
    </location>
</feature>
<keyword evidence="3 7" id="KW-0812">Transmembrane</keyword>
<keyword evidence="4" id="KW-0029">Amino-acid transport</keyword>
<evidence type="ECO:0000313" key="9">
    <source>
        <dbReference type="EMBL" id="GAK74180.1"/>
    </source>
</evidence>
<keyword evidence="7" id="KW-0813">Transport</keyword>
<comment type="subcellular location">
    <subcellularLocation>
        <location evidence="7">Cell membrane</location>
        <topology evidence="7">Multi-pass membrane protein</topology>
    </subcellularLocation>
    <subcellularLocation>
        <location evidence="1">Membrane</location>
        <topology evidence="1">Multi-pass membrane protein</topology>
    </subcellularLocation>
</comment>
<accession>A0ABQ0J3K6</accession>
<comment type="caution">
    <text evidence="9">The sequence shown here is derived from an EMBL/GenBank/DDBJ whole genome shotgun (WGS) entry which is preliminary data.</text>
</comment>
<evidence type="ECO:0000256" key="3">
    <source>
        <dbReference type="ARBA" id="ARBA00022692"/>
    </source>
</evidence>
<keyword evidence="5 7" id="KW-1133">Transmembrane helix</keyword>